<evidence type="ECO:0000313" key="2">
    <source>
        <dbReference type="EMBL" id="MBZ7987936.1"/>
    </source>
</evidence>
<evidence type="ECO:0000256" key="1">
    <source>
        <dbReference type="SAM" id="Phobius"/>
    </source>
</evidence>
<dbReference type="EMBL" id="JACGBB010000020">
    <property type="protein sequence ID" value="MBZ7987936.1"/>
    <property type="molecule type" value="Genomic_DNA"/>
</dbReference>
<organism evidence="2 3">
    <name type="scientific">Campylobacter canadensis</name>
    <dbReference type="NCBI Taxonomy" id="449520"/>
    <lineage>
        <taxon>Bacteria</taxon>
        <taxon>Pseudomonadati</taxon>
        <taxon>Campylobacterota</taxon>
        <taxon>Epsilonproteobacteria</taxon>
        <taxon>Campylobacterales</taxon>
        <taxon>Campylobacteraceae</taxon>
        <taxon>Campylobacter</taxon>
    </lineage>
</organism>
<dbReference type="Proteomes" id="UP000786183">
    <property type="component" value="Unassembled WGS sequence"/>
</dbReference>
<sequence length="215" mass="24538">MANLIGFNAIINTIRSQHTDSMETITTENTDTKYSTKNYFSTTILSNGIWGISKNKVVDKSSSTTTVNTQTTINNVFTIKGVLALIGRENQTDGEEYDFEIFEQDCIERYNCVRTLQNVYWSNQELKLLAEKHKNYERNITIGFLICAVGNIASCAIFFFLSKYFYKKAKNNENNAYEMLASMEPDLKALVEKFGEGLFDVYQLSPYITLKHVGE</sequence>
<name>A0ABS7WU67_9BACT</name>
<feature type="transmembrane region" description="Helical" evidence="1">
    <location>
        <begin position="140"/>
        <end position="161"/>
    </location>
</feature>
<evidence type="ECO:0000313" key="3">
    <source>
        <dbReference type="Proteomes" id="UP000786183"/>
    </source>
</evidence>
<comment type="caution">
    <text evidence="2">The sequence shown here is derived from an EMBL/GenBank/DDBJ whole genome shotgun (WGS) entry which is preliminary data.</text>
</comment>
<protein>
    <submittedName>
        <fullName evidence="2">Uncharacterized protein</fullName>
    </submittedName>
</protein>
<accession>A0ABS7WU67</accession>
<proteinExistence type="predicted"/>
<keyword evidence="1" id="KW-0472">Membrane</keyword>
<keyword evidence="1" id="KW-0812">Transmembrane</keyword>
<keyword evidence="1" id="KW-1133">Transmembrane helix</keyword>
<reference evidence="2 3" key="1">
    <citation type="submission" date="2020-07" db="EMBL/GenBank/DDBJ databases">
        <title>Transfer of Campylobacter canadensis to the novel genus Avispirillum gen. nov., that also includes two novel species recovered from migratory waterfowl: Avispirillum anseris sp. nov. and Avispirillum brantae sp. nov.</title>
        <authorList>
            <person name="Miller W.G."/>
            <person name="Chapman M.H."/>
            <person name="Yee E."/>
            <person name="Inglis G.D."/>
        </authorList>
    </citation>
    <scope>NUCLEOTIDE SEQUENCE [LARGE SCALE GENOMIC DNA]</scope>
    <source>
        <strain evidence="2 3">L283</strain>
    </source>
</reference>
<gene>
    <name evidence="2" type="ORF">AVCANL283_07490</name>
</gene>
<dbReference type="RefSeq" id="WP_224325509.1">
    <property type="nucleotide sequence ID" value="NZ_JACGBB010000020.1"/>
</dbReference>
<keyword evidence="3" id="KW-1185">Reference proteome</keyword>